<dbReference type="EMBL" id="CVQH01009080">
    <property type="protein sequence ID" value="CRK17994.1"/>
    <property type="molecule type" value="Genomic_DNA"/>
</dbReference>
<dbReference type="PROSITE" id="PS51257">
    <property type="entry name" value="PROKAR_LIPOPROTEIN"/>
    <property type="match status" value="1"/>
</dbReference>
<accession>A0A0G4L7P9</accession>
<evidence type="ECO:0000313" key="1">
    <source>
        <dbReference type="EMBL" id="CRK17994.1"/>
    </source>
</evidence>
<name>A0A0G4L7P9_VERLO</name>
<protein>
    <submittedName>
        <fullName evidence="1">Uncharacterized protein</fullName>
    </submittedName>
</protein>
<gene>
    <name evidence="1" type="ORF">BN1708_017624</name>
</gene>
<feature type="non-terminal residue" evidence="1">
    <location>
        <position position="20"/>
    </location>
</feature>
<organism evidence="1 2">
    <name type="scientific">Verticillium longisporum</name>
    <name type="common">Verticillium dahliae var. longisporum</name>
    <dbReference type="NCBI Taxonomy" id="100787"/>
    <lineage>
        <taxon>Eukaryota</taxon>
        <taxon>Fungi</taxon>
        <taxon>Dikarya</taxon>
        <taxon>Ascomycota</taxon>
        <taxon>Pezizomycotina</taxon>
        <taxon>Sordariomycetes</taxon>
        <taxon>Hypocreomycetidae</taxon>
        <taxon>Glomerellales</taxon>
        <taxon>Plectosphaerellaceae</taxon>
        <taxon>Verticillium</taxon>
    </lineage>
</organism>
<reference evidence="1 2" key="1">
    <citation type="submission" date="2015-05" db="EMBL/GenBank/DDBJ databases">
        <authorList>
            <person name="Wang D.B."/>
            <person name="Wang M."/>
        </authorList>
    </citation>
    <scope>NUCLEOTIDE SEQUENCE [LARGE SCALE GENOMIC DNA]</scope>
    <source>
        <strain evidence="1">VL1</strain>
    </source>
</reference>
<keyword evidence="2" id="KW-1185">Reference proteome</keyword>
<dbReference type="AlphaFoldDB" id="A0A0G4L7P9"/>
<dbReference type="Proteomes" id="UP000044602">
    <property type="component" value="Unassembled WGS sequence"/>
</dbReference>
<proteinExistence type="predicted"/>
<sequence length="20" mass="2413">MRTPRILILVLFFVACLFLF</sequence>
<evidence type="ECO:0000313" key="2">
    <source>
        <dbReference type="Proteomes" id="UP000044602"/>
    </source>
</evidence>